<evidence type="ECO:0000313" key="5">
    <source>
        <dbReference type="Proteomes" id="UP000585474"/>
    </source>
</evidence>
<dbReference type="SUPFAM" id="SSF54928">
    <property type="entry name" value="RNA-binding domain, RBD"/>
    <property type="match status" value="1"/>
</dbReference>
<feature type="region of interest" description="Disordered" evidence="2">
    <location>
        <begin position="342"/>
        <end position="381"/>
    </location>
</feature>
<accession>A0A7J0GNF9</accession>
<sequence>MAAPVVQSSPNADNANAEANVESVTTDSEESESKSELKMDEIADMLSKLKLNPLAKEFFPSSHQDRNRDQFAGDDSSPDNKHLENYGFPNNRRRRNNYNHGRKRVNGRAFRAQREDNIRRTVYVSEIDHFVTEERLAALFNSQCGQRKEDGGGGGSGPEVVDCRICGDPHSHLRFAFVEFADEGSAKGALNFSGTIIGFYPIRVLPSKTAILPVNPTFLPRSEDEREMCARTVYCTNIDKEAESAIAALNCSGTVLGTQPIRVSPSKTPVRGTVVHGATTGYTAVHGIAVFSSTVLGKSRISKEEKGNGLAIPKDTIPSCMSPYDMFSYMDPGKHDFLKEQVDDQLPIQEDLISPTPDSIADESGQNSSSNQAANSDNDPY</sequence>
<feature type="compositionally biased region" description="Basic residues" evidence="2">
    <location>
        <begin position="91"/>
        <end position="104"/>
    </location>
</feature>
<feature type="compositionally biased region" description="Polar residues" evidence="2">
    <location>
        <begin position="1"/>
        <end position="10"/>
    </location>
</feature>
<feature type="region of interest" description="Disordered" evidence="2">
    <location>
        <begin position="59"/>
        <end position="104"/>
    </location>
</feature>
<feature type="domain" description="RRM" evidence="3">
    <location>
        <begin position="120"/>
        <end position="209"/>
    </location>
</feature>
<dbReference type="GO" id="GO:0003723">
    <property type="term" value="F:RNA binding"/>
    <property type="evidence" value="ECO:0007669"/>
    <property type="project" value="UniProtKB-UniRule"/>
</dbReference>
<dbReference type="Proteomes" id="UP000585474">
    <property type="component" value="Unassembled WGS sequence"/>
</dbReference>
<dbReference type="Pfam" id="PF07145">
    <property type="entry name" value="PAM2"/>
    <property type="match status" value="1"/>
</dbReference>
<comment type="caution">
    <text evidence="4">The sequence shown here is derived from an EMBL/GenBank/DDBJ whole genome shotgun (WGS) entry which is preliminary data.</text>
</comment>
<organism evidence="4 5">
    <name type="scientific">Actinidia rufa</name>
    <dbReference type="NCBI Taxonomy" id="165716"/>
    <lineage>
        <taxon>Eukaryota</taxon>
        <taxon>Viridiplantae</taxon>
        <taxon>Streptophyta</taxon>
        <taxon>Embryophyta</taxon>
        <taxon>Tracheophyta</taxon>
        <taxon>Spermatophyta</taxon>
        <taxon>Magnoliopsida</taxon>
        <taxon>eudicotyledons</taxon>
        <taxon>Gunneridae</taxon>
        <taxon>Pentapetalae</taxon>
        <taxon>asterids</taxon>
        <taxon>Ericales</taxon>
        <taxon>Actinidiaceae</taxon>
        <taxon>Actinidia</taxon>
    </lineage>
</organism>
<dbReference type="InterPro" id="IPR009818">
    <property type="entry name" value="PAM2_motif"/>
</dbReference>
<feature type="region of interest" description="Disordered" evidence="2">
    <location>
        <begin position="1"/>
        <end position="39"/>
    </location>
</feature>
<dbReference type="OrthoDB" id="7763451at2759"/>
<name>A0A7J0GNF9_9ERIC</name>
<dbReference type="PANTHER" id="PTHR32343">
    <property type="entry name" value="SERINE/ARGININE-RICH SPLICING FACTOR"/>
    <property type="match status" value="1"/>
</dbReference>
<keyword evidence="5" id="KW-1185">Reference proteome</keyword>
<evidence type="ECO:0000313" key="4">
    <source>
        <dbReference type="EMBL" id="GFZ12347.1"/>
    </source>
</evidence>
<keyword evidence="1" id="KW-0694">RNA-binding</keyword>
<dbReference type="InterPro" id="IPR012677">
    <property type="entry name" value="Nucleotide-bd_a/b_plait_sf"/>
</dbReference>
<dbReference type="PANTHER" id="PTHR32343:SF22">
    <property type="entry name" value="LD29830P"/>
    <property type="match status" value="1"/>
</dbReference>
<dbReference type="EMBL" id="BJWL01000023">
    <property type="protein sequence ID" value="GFZ12347.1"/>
    <property type="molecule type" value="Genomic_DNA"/>
</dbReference>
<dbReference type="AlphaFoldDB" id="A0A7J0GNF9"/>
<evidence type="ECO:0000256" key="2">
    <source>
        <dbReference type="SAM" id="MobiDB-lite"/>
    </source>
</evidence>
<dbReference type="Gene3D" id="3.30.70.330">
    <property type="match status" value="1"/>
</dbReference>
<dbReference type="PROSITE" id="PS50102">
    <property type="entry name" value="RRM"/>
    <property type="match status" value="1"/>
</dbReference>
<reference evidence="4 5" key="1">
    <citation type="submission" date="2019-07" db="EMBL/GenBank/DDBJ databases">
        <title>De Novo Assembly of kiwifruit Actinidia rufa.</title>
        <authorList>
            <person name="Sugita-Konishi S."/>
            <person name="Sato K."/>
            <person name="Mori E."/>
            <person name="Abe Y."/>
            <person name="Kisaki G."/>
            <person name="Hamano K."/>
            <person name="Suezawa K."/>
            <person name="Otani M."/>
            <person name="Fukuda T."/>
            <person name="Manabe T."/>
            <person name="Gomi K."/>
            <person name="Tabuchi M."/>
            <person name="Akimitsu K."/>
            <person name="Kataoka I."/>
        </authorList>
    </citation>
    <scope>NUCLEOTIDE SEQUENCE [LARGE SCALE GENOMIC DNA]</scope>
    <source>
        <strain evidence="5">cv. Fuchu</strain>
    </source>
</reference>
<dbReference type="InterPro" id="IPR000504">
    <property type="entry name" value="RRM_dom"/>
</dbReference>
<proteinExistence type="predicted"/>
<protein>
    <recommendedName>
        <fullName evidence="3">RRM domain-containing protein</fullName>
    </recommendedName>
</protein>
<feature type="compositionally biased region" description="Low complexity" evidence="2">
    <location>
        <begin position="366"/>
        <end position="381"/>
    </location>
</feature>
<gene>
    <name evidence="4" type="ORF">Acr_23g0007320</name>
</gene>
<feature type="compositionally biased region" description="Low complexity" evidence="2">
    <location>
        <begin position="11"/>
        <end position="26"/>
    </location>
</feature>
<evidence type="ECO:0000259" key="3">
    <source>
        <dbReference type="PROSITE" id="PS50102"/>
    </source>
</evidence>
<dbReference type="InterPro" id="IPR035979">
    <property type="entry name" value="RBD_domain_sf"/>
</dbReference>
<evidence type="ECO:0000256" key="1">
    <source>
        <dbReference type="PROSITE-ProRule" id="PRU00176"/>
    </source>
</evidence>
<dbReference type="SMART" id="SM00360">
    <property type="entry name" value="RRM"/>
    <property type="match status" value="1"/>
</dbReference>